<dbReference type="Proteomes" id="UP000029492">
    <property type="component" value="Chromosome"/>
</dbReference>
<protein>
    <submittedName>
        <fullName evidence="1">Protein of unassigned function</fullName>
    </submittedName>
</protein>
<dbReference type="KEGG" id="mor:MOC_5398"/>
<accession>A0A089P514</accession>
<dbReference type="RefSeq" id="WP_043759923.1">
    <property type="nucleotide sequence ID" value="NZ_CP003811.1"/>
</dbReference>
<dbReference type="AlphaFoldDB" id="A0A089P514"/>
<organism evidence="1 2">
    <name type="scientific">Methylobacterium oryzae CBMB20</name>
    <dbReference type="NCBI Taxonomy" id="693986"/>
    <lineage>
        <taxon>Bacteria</taxon>
        <taxon>Pseudomonadati</taxon>
        <taxon>Pseudomonadota</taxon>
        <taxon>Alphaproteobacteria</taxon>
        <taxon>Hyphomicrobiales</taxon>
        <taxon>Methylobacteriaceae</taxon>
        <taxon>Methylobacterium</taxon>
    </lineage>
</organism>
<dbReference type="EMBL" id="CP003811">
    <property type="protein sequence ID" value="AIQ93153.1"/>
    <property type="molecule type" value="Genomic_DNA"/>
</dbReference>
<dbReference type="STRING" id="693986.MOC_5398"/>
<reference evidence="1 2" key="1">
    <citation type="journal article" date="2014" name="PLoS ONE">
        <title>Genome Information of Methylobacterium oryzae, a Plant-Probiotic Methylotroph in the Phyllosphere.</title>
        <authorList>
            <person name="Kwak M.J."/>
            <person name="Jeong H."/>
            <person name="Madhaiyan M."/>
            <person name="Lee Y."/>
            <person name="Sa T.M."/>
            <person name="Oh T.K."/>
            <person name="Kim J.F."/>
        </authorList>
    </citation>
    <scope>NUCLEOTIDE SEQUENCE [LARGE SCALE GENOMIC DNA]</scope>
    <source>
        <strain evidence="1 2">CBMB20</strain>
    </source>
</reference>
<proteinExistence type="predicted"/>
<name>A0A089P514_9HYPH</name>
<keyword evidence="2" id="KW-1185">Reference proteome</keyword>
<evidence type="ECO:0000313" key="1">
    <source>
        <dbReference type="EMBL" id="AIQ93153.1"/>
    </source>
</evidence>
<gene>
    <name evidence="1" type="ORF">MOC_5398</name>
</gene>
<sequence length="68" mass="7709">MDTDELHLDALTVSAGAWQISLIVRAKELQPEPYLDLTPMDALRLGDWLVARACERGAERQHHDQIEV</sequence>
<evidence type="ECO:0000313" key="2">
    <source>
        <dbReference type="Proteomes" id="UP000029492"/>
    </source>
</evidence>
<dbReference type="HOGENOM" id="CLU_2789179_0_0_5"/>